<dbReference type="PANTHER" id="PTHR24559">
    <property type="entry name" value="TRANSPOSON TY3-I GAG-POL POLYPROTEIN"/>
    <property type="match status" value="1"/>
</dbReference>
<evidence type="ECO:0000313" key="3">
    <source>
        <dbReference type="EMBL" id="KAK1666199.1"/>
    </source>
</evidence>
<dbReference type="PANTHER" id="PTHR24559:SF444">
    <property type="entry name" value="REVERSE TRANSCRIPTASE DOMAIN-CONTAINING PROTEIN"/>
    <property type="match status" value="1"/>
</dbReference>
<evidence type="ECO:0000259" key="2">
    <source>
        <dbReference type="Pfam" id="PF13456"/>
    </source>
</evidence>
<dbReference type="GO" id="GO:0003676">
    <property type="term" value="F:nucleic acid binding"/>
    <property type="evidence" value="ECO:0007669"/>
    <property type="project" value="InterPro"/>
</dbReference>
<keyword evidence="4" id="KW-1185">Reference proteome</keyword>
<protein>
    <recommendedName>
        <fullName evidence="5">Reverse transcriptase domain-containing protein</fullName>
    </recommendedName>
</protein>
<dbReference type="Pfam" id="PF13456">
    <property type="entry name" value="RVT_3"/>
    <property type="match status" value="1"/>
</dbReference>
<dbReference type="InterPro" id="IPR043128">
    <property type="entry name" value="Rev_trsase/Diguanyl_cyclase"/>
</dbReference>
<dbReference type="AlphaFoldDB" id="A0AAD8SY49"/>
<gene>
    <name evidence="3" type="ORF">QYE76_054358</name>
</gene>
<name>A0AAD8SY49_LOLMU</name>
<dbReference type="GO" id="GO:0004523">
    <property type="term" value="F:RNA-DNA hybrid ribonuclease activity"/>
    <property type="evidence" value="ECO:0007669"/>
    <property type="project" value="InterPro"/>
</dbReference>
<dbReference type="InterPro" id="IPR036397">
    <property type="entry name" value="RNaseH_sf"/>
</dbReference>
<dbReference type="EMBL" id="JAUUTY010000003">
    <property type="protein sequence ID" value="KAK1666199.1"/>
    <property type="molecule type" value="Genomic_DNA"/>
</dbReference>
<proteinExistence type="predicted"/>
<dbReference type="CDD" id="cd01647">
    <property type="entry name" value="RT_LTR"/>
    <property type="match status" value="1"/>
</dbReference>
<reference evidence="3" key="1">
    <citation type="submission" date="2023-07" db="EMBL/GenBank/DDBJ databases">
        <title>A chromosome-level genome assembly of Lolium multiflorum.</title>
        <authorList>
            <person name="Chen Y."/>
            <person name="Copetti D."/>
            <person name="Kolliker R."/>
            <person name="Studer B."/>
        </authorList>
    </citation>
    <scope>NUCLEOTIDE SEQUENCE</scope>
    <source>
        <strain evidence="3">02402/16</strain>
        <tissue evidence="3">Leaf</tissue>
    </source>
</reference>
<sequence length="351" mass="39240">MEIKHPKWLANPVIVLKKNKAWCMCIYYTNLNRACPKDSFILPRIDQIIDATAGSESLGFLDAYSGYNKIKMAVEDQEKMTFITPLGAYCYTAMTFGLRNAGATYQQCMNSCLESQIRRTVHVYIDDVVVKSTQQDDLVADLIETFANLRRFQIKLNPLKCTFGVPSGQLLDYVVSKRGIEPNPEKISAVMRIKRPACLLDAQKLVGRVVALSRFIPQLGDKALLYESLEDSPRHADHQGDGRVTLLVAGDSDLVASQISGTCDATDANMISYKRAVEQASASFSRYVVEWVDRHKNEEADALSRLGSKRQPPPPGVFLDILTRRQYGPARSTSSAIPRLLASRSRLGRWD</sequence>
<evidence type="ECO:0000259" key="1">
    <source>
        <dbReference type="Pfam" id="PF00078"/>
    </source>
</evidence>
<evidence type="ECO:0008006" key="5">
    <source>
        <dbReference type="Google" id="ProtNLM"/>
    </source>
</evidence>
<dbReference type="Gene3D" id="3.30.70.270">
    <property type="match status" value="1"/>
</dbReference>
<dbReference type="InterPro" id="IPR002156">
    <property type="entry name" value="RNaseH_domain"/>
</dbReference>
<comment type="caution">
    <text evidence="3">The sequence shown here is derived from an EMBL/GenBank/DDBJ whole genome shotgun (WGS) entry which is preliminary data.</text>
</comment>
<feature type="domain" description="Reverse transcriptase" evidence="1">
    <location>
        <begin position="16"/>
        <end position="164"/>
    </location>
</feature>
<evidence type="ECO:0000313" key="4">
    <source>
        <dbReference type="Proteomes" id="UP001231189"/>
    </source>
</evidence>
<dbReference type="Proteomes" id="UP001231189">
    <property type="component" value="Unassembled WGS sequence"/>
</dbReference>
<dbReference type="SUPFAM" id="SSF56672">
    <property type="entry name" value="DNA/RNA polymerases"/>
    <property type="match status" value="1"/>
</dbReference>
<dbReference type="Gene3D" id="3.10.10.10">
    <property type="entry name" value="HIV Type 1 Reverse Transcriptase, subunit A, domain 1"/>
    <property type="match status" value="1"/>
</dbReference>
<accession>A0AAD8SY49</accession>
<dbReference type="Gene3D" id="3.30.420.10">
    <property type="entry name" value="Ribonuclease H-like superfamily/Ribonuclease H"/>
    <property type="match status" value="1"/>
</dbReference>
<dbReference type="InterPro" id="IPR043502">
    <property type="entry name" value="DNA/RNA_pol_sf"/>
</dbReference>
<dbReference type="InterPro" id="IPR000477">
    <property type="entry name" value="RT_dom"/>
</dbReference>
<organism evidence="3 4">
    <name type="scientific">Lolium multiflorum</name>
    <name type="common">Italian ryegrass</name>
    <name type="synonym">Lolium perenne subsp. multiflorum</name>
    <dbReference type="NCBI Taxonomy" id="4521"/>
    <lineage>
        <taxon>Eukaryota</taxon>
        <taxon>Viridiplantae</taxon>
        <taxon>Streptophyta</taxon>
        <taxon>Embryophyta</taxon>
        <taxon>Tracheophyta</taxon>
        <taxon>Spermatophyta</taxon>
        <taxon>Magnoliopsida</taxon>
        <taxon>Liliopsida</taxon>
        <taxon>Poales</taxon>
        <taxon>Poaceae</taxon>
        <taxon>BOP clade</taxon>
        <taxon>Pooideae</taxon>
        <taxon>Poodae</taxon>
        <taxon>Poeae</taxon>
        <taxon>Poeae Chloroplast Group 2 (Poeae type)</taxon>
        <taxon>Loliodinae</taxon>
        <taxon>Loliinae</taxon>
        <taxon>Lolium</taxon>
    </lineage>
</organism>
<dbReference type="Pfam" id="PF00078">
    <property type="entry name" value="RVT_1"/>
    <property type="match status" value="1"/>
</dbReference>
<feature type="domain" description="RNase H type-1" evidence="2">
    <location>
        <begin position="245"/>
        <end position="305"/>
    </location>
</feature>
<dbReference type="InterPro" id="IPR053134">
    <property type="entry name" value="RNA-dir_DNA_polymerase"/>
</dbReference>